<dbReference type="AlphaFoldDB" id="A0A367YCX3"/>
<protein>
    <submittedName>
        <fullName evidence="2">Uncharacterized protein</fullName>
    </submittedName>
</protein>
<evidence type="ECO:0000256" key="1">
    <source>
        <dbReference type="SAM" id="MobiDB-lite"/>
    </source>
</evidence>
<accession>A0A367YCX3</accession>
<dbReference type="EMBL" id="QLNQ01000023">
    <property type="protein sequence ID" value="RCK63723.1"/>
    <property type="molecule type" value="Genomic_DNA"/>
</dbReference>
<feature type="region of interest" description="Disordered" evidence="1">
    <location>
        <begin position="379"/>
        <end position="424"/>
    </location>
</feature>
<dbReference type="OrthoDB" id="4083233at2759"/>
<gene>
    <name evidence="2" type="ORF">Cantr_10375</name>
</gene>
<dbReference type="STRING" id="5486.A0A367YCX3"/>
<organism evidence="2 3">
    <name type="scientific">Candida viswanathii</name>
    <dbReference type="NCBI Taxonomy" id="5486"/>
    <lineage>
        <taxon>Eukaryota</taxon>
        <taxon>Fungi</taxon>
        <taxon>Dikarya</taxon>
        <taxon>Ascomycota</taxon>
        <taxon>Saccharomycotina</taxon>
        <taxon>Pichiomycetes</taxon>
        <taxon>Debaryomycetaceae</taxon>
        <taxon>Candida/Lodderomyces clade</taxon>
        <taxon>Candida</taxon>
    </lineage>
</organism>
<name>A0A367YCX3_9ASCO</name>
<reference evidence="2 3" key="1">
    <citation type="submission" date="2018-06" db="EMBL/GenBank/DDBJ databases">
        <title>Whole genome sequencing of Candida tropicalis (genome annotated by CSBL at Korea University).</title>
        <authorList>
            <person name="Ahn J."/>
        </authorList>
    </citation>
    <scope>NUCLEOTIDE SEQUENCE [LARGE SCALE GENOMIC DNA]</scope>
    <source>
        <strain evidence="2 3">ATCC 20962</strain>
    </source>
</reference>
<keyword evidence="3" id="KW-1185">Reference proteome</keyword>
<sequence>MSSSTNSQDGSSASDPPTNEVQTELLKEISQMSVEELTELEQQLSSEFKTIGKEYLESRLSRISVILEKLNNLIKLATANDKSWLKIYNFEVETINNIMTNTEDLIMVNNGTLKNKPDLLKSIDEYQEELKEIFKNLQSPFDFDNTFKYDNEYLKNHGNINNNLSKLPFPYLFNDYFKRHRDGLHAISKEKDYQTKLIKDNLYGNRIILWKQYYSSVNQQKQILINKTQHELNQLYKDYYRLNEYKNTETSNRAYYRSLYTPFYIDSLTDDKIDTINTKDVGAVLNSNHDSNYIELDTRYRAKNKIELSHIRKNIKSKDWEVSNIANNIKRAFEDDARPDETEICSGLNDFEADQDLSLIRENIRDAALLKKRRKVMEDTTDESELYSDEEGEAEDEDNGLADSSEDGDVEECEEVEELSPEEKLKRKEYKQVLFGDGPATSTLEKLPPLESFPALYNYGYYY</sequence>
<feature type="compositionally biased region" description="Acidic residues" evidence="1">
    <location>
        <begin position="379"/>
        <end position="420"/>
    </location>
</feature>
<comment type="caution">
    <text evidence="2">The sequence shown here is derived from an EMBL/GenBank/DDBJ whole genome shotgun (WGS) entry which is preliminary data.</text>
</comment>
<dbReference type="Proteomes" id="UP000253472">
    <property type="component" value="Unassembled WGS sequence"/>
</dbReference>
<feature type="region of interest" description="Disordered" evidence="1">
    <location>
        <begin position="1"/>
        <end position="21"/>
    </location>
</feature>
<evidence type="ECO:0000313" key="2">
    <source>
        <dbReference type="EMBL" id="RCK63723.1"/>
    </source>
</evidence>
<evidence type="ECO:0000313" key="3">
    <source>
        <dbReference type="Proteomes" id="UP000253472"/>
    </source>
</evidence>
<proteinExistence type="predicted"/>